<name>A0ABT5EIZ2_9BACT</name>
<evidence type="ECO:0000313" key="5">
    <source>
        <dbReference type="Proteomes" id="UP001221411"/>
    </source>
</evidence>
<keyword evidence="3" id="KW-0732">Signal</keyword>
<keyword evidence="5" id="KW-1185">Reference proteome</keyword>
<keyword evidence="2" id="KW-0472">Membrane</keyword>
<evidence type="ECO:0000313" key="4">
    <source>
        <dbReference type="EMBL" id="MDC0741795.1"/>
    </source>
</evidence>
<keyword evidence="2" id="KW-1133">Transmembrane helix</keyword>
<gene>
    <name evidence="4" type="ORF">POL67_10590</name>
</gene>
<sequence>MTRTRRLSAFAFAAAVMAFAASRAALAEETDADAGARVWASCVERVPEGASRPKITETFPERGTSGWAAPLEITVVHGKGETVMPGGVRVERSSDQYKALEEAGFVLPDPDGGAGPIAVTEASETSSTTKLSIPFVALPKNPGRNVMMLPPVPITLARASGDLVTICTAPHPILIEDPIANELDPKVRPNPEGRSQREEWVLAKQLAVGALVGAILTAIGAWLFVRWSRRPKPVPYVAPKLPWIAAIEELEAIRASTLIAEGRNDEYFDRVSDCVRKYLGARYGFDGLESTTDEMQRMLARVRPPVRGLDTITRFLEEADLVKFARVVPSENDCLAALERGITIVRNTTPPQAGSGEATSRKEAAGGST</sequence>
<protein>
    <submittedName>
        <fullName evidence="4">Uncharacterized protein</fullName>
    </submittedName>
</protein>
<evidence type="ECO:0000256" key="1">
    <source>
        <dbReference type="SAM" id="MobiDB-lite"/>
    </source>
</evidence>
<evidence type="ECO:0000256" key="2">
    <source>
        <dbReference type="SAM" id="Phobius"/>
    </source>
</evidence>
<keyword evidence="2" id="KW-0812">Transmembrane</keyword>
<proteinExistence type="predicted"/>
<comment type="caution">
    <text evidence="4">The sequence shown here is derived from an EMBL/GenBank/DDBJ whole genome shotgun (WGS) entry which is preliminary data.</text>
</comment>
<feature type="chain" id="PRO_5047137430" evidence="3">
    <location>
        <begin position="28"/>
        <end position="369"/>
    </location>
</feature>
<dbReference type="Proteomes" id="UP001221411">
    <property type="component" value="Unassembled WGS sequence"/>
</dbReference>
<reference evidence="4 5" key="1">
    <citation type="submission" date="2022-11" db="EMBL/GenBank/DDBJ databases">
        <title>Minimal conservation of predation-associated metabolite biosynthetic gene clusters underscores biosynthetic potential of Myxococcota including descriptions for ten novel species: Archangium lansinium sp. nov., Myxococcus landrumus sp. nov., Nannocystis bai.</title>
        <authorList>
            <person name="Ahearne A."/>
            <person name="Stevens C."/>
            <person name="Dowd S."/>
        </authorList>
    </citation>
    <scope>NUCLEOTIDE SEQUENCE [LARGE SCALE GENOMIC DNA]</scope>
    <source>
        <strain evidence="4 5">RJM3</strain>
    </source>
</reference>
<feature type="region of interest" description="Disordered" evidence="1">
    <location>
        <begin position="347"/>
        <end position="369"/>
    </location>
</feature>
<organism evidence="4 5">
    <name type="scientific">Polyangium mundeleinium</name>
    <dbReference type="NCBI Taxonomy" id="2995306"/>
    <lineage>
        <taxon>Bacteria</taxon>
        <taxon>Pseudomonadati</taxon>
        <taxon>Myxococcota</taxon>
        <taxon>Polyangia</taxon>
        <taxon>Polyangiales</taxon>
        <taxon>Polyangiaceae</taxon>
        <taxon>Polyangium</taxon>
    </lineage>
</organism>
<feature type="compositionally biased region" description="Basic and acidic residues" evidence="1">
    <location>
        <begin position="359"/>
        <end position="369"/>
    </location>
</feature>
<dbReference type="EMBL" id="JAQNDO010000001">
    <property type="protein sequence ID" value="MDC0741795.1"/>
    <property type="molecule type" value="Genomic_DNA"/>
</dbReference>
<evidence type="ECO:0000256" key="3">
    <source>
        <dbReference type="SAM" id="SignalP"/>
    </source>
</evidence>
<feature type="transmembrane region" description="Helical" evidence="2">
    <location>
        <begin position="206"/>
        <end position="225"/>
    </location>
</feature>
<feature type="signal peptide" evidence="3">
    <location>
        <begin position="1"/>
        <end position="27"/>
    </location>
</feature>
<accession>A0ABT5EIZ2</accession>
<dbReference type="RefSeq" id="WP_271917125.1">
    <property type="nucleotide sequence ID" value="NZ_JAQNDO010000001.1"/>
</dbReference>